<evidence type="ECO:0000256" key="3">
    <source>
        <dbReference type="ARBA" id="ARBA00022692"/>
    </source>
</evidence>
<reference evidence="7 8" key="1">
    <citation type="submission" date="2023-02" db="EMBL/GenBank/DDBJ databases">
        <title>Complete genome sequence of a novel bacterium Oceanimonas sp. NTOU-MSR1 isolated from marine coast sediment.</title>
        <authorList>
            <person name="Yang H.-T."/>
            <person name="Chen Y.-L."/>
            <person name="Ho Y.-N."/>
        </authorList>
    </citation>
    <scope>NUCLEOTIDE SEQUENCE [LARGE SCALE GENOMIC DNA]</scope>
    <source>
        <strain evidence="7 8">NTOU-MSR1</strain>
    </source>
</reference>
<dbReference type="KEGG" id="ope:PU634_12690"/>
<evidence type="ECO:0000256" key="5">
    <source>
        <dbReference type="ARBA" id="ARBA00023136"/>
    </source>
</evidence>
<feature type="transmembrane region" description="Helical" evidence="6">
    <location>
        <begin position="136"/>
        <end position="158"/>
    </location>
</feature>
<keyword evidence="8" id="KW-1185">Reference proteome</keyword>
<dbReference type="GO" id="GO:0015171">
    <property type="term" value="F:amino acid transmembrane transporter activity"/>
    <property type="evidence" value="ECO:0007669"/>
    <property type="project" value="TreeGrafter"/>
</dbReference>
<dbReference type="EMBL" id="CP118224">
    <property type="protein sequence ID" value="WMC12461.1"/>
    <property type="molecule type" value="Genomic_DNA"/>
</dbReference>
<keyword evidence="2" id="KW-1003">Cell membrane</keyword>
<comment type="subcellular location">
    <subcellularLocation>
        <location evidence="1">Cell membrane</location>
        <topology evidence="1">Multi-pass membrane protein</topology>
    </subcellularLocation>
</comment>
<feature type="transmembrane region" description="Helical" evidence="6">
    <location>
        <begin position="178"/>
        <end position="194"/>
    </location>
</feature>
<evidence type="ECO:0000256" key="1">
    <source>
        <dbReference type="ARBA" id="ARBA00004651"/>
    </source>
</evidence>
<protein>
    <submittedName>
        <fullName evidence="7">LysE family translocator</fullName>
    </submittedName>
</protein>
<dbReference type="Proteomes" id="UP001223802">
    <property type="component" value="Chromosome"/>
</dbReference>
<keyword evidence="4 6" id="KW-1133">Transmembrane helix</keyword>
<dbReference type="GO" id="GO:0005886">
    <property type="term" value="C:plasma membrane"/>
    <property type="evidence" value="ECO:0007669"/>
    <property type="project" value="UniProtKB-SubCell"/>
</dbReference>
<dbReference type="GO" id="GO:0033228">
    <property type="term" value="P:cysteine export across plasma membrane"/>
    <property type="evidence" value="ECO:0007669"/>
    <property type="project" value="TreeGrafter"/>
</dbReference>
<dbReference type="InterPro" id="IPR001123">
    <property type="entry name" value="LeuE-type"/>
</dbReference>
<gene>
    <name evidence="7" type="ORF">PU634_12690</name>
</gene>
<dbReference type="PANTHER" id="PTHR30086:SF20">
    <property type="entry name" value="ARGININE EXPORTER PROTEIN ARGO-RELATED"/>
    <property type="match status" value="1"/>
</dbReference>
<sequence>MDITLLGPVAGFALAACGTPGPNNLLLASSGTRNGYFASLKLLLGIMLGLQGLMLLTALGLGRLFEMWPALQWGLKVAGSGYLLWLAWRIATAPPPDSGERSMRWHQGALFQFLNPKSWLMAISAISGFTLAGEQYWSSALAVLGVFLFFGLVTGHLWTLLGMRVRRWLRTERDWRRFNALMGGLTAACVAMIWY</sequence>
<dbReference type="RefSeq" id="WP_306763693.1">
    <property type="nucleotide sequence ID" value="NZ_CP118224.1"/>
</dbReference>
<feature type="transmembrane region" description="Helical" evidence="6">
    <location>
        <begin position="42"/>
        <end position="61"/>
    </location>
</feature>
<evidence type="ECO:0000256" key="4">
    <source>
        <dbReference type="ARBA" id="ARBA00022989"/>
    </source>
</evidence>
<dbReference type="Pfam" id="PF01810">
    <property type="entry name" value="LysE"/>
    <property type="match status" value="1"/>
</dbReference>
<dbReference type="AlphaFoldDB" id="A0AA50QDT3"/>
<accession>A0AA50QDT3</accession>
<evidence type="ECO:0000256" key="6">
    <source>
        <dbReference type="SAM" id="Phobius"/>
    </source>
</evidence>
<keyword evidence="3 6" id="KW-0812">Transmembrane</keyword>
<name>A0AA50QDT3_9GAMM</name>
<organism evidence="7 8">
    <name type="scientific">Oceanimonas pelagia</name>
    <dbReference type="NCBI Taxonomy" id="3028314"/>
    <lineage>
        <taxon>Bacteria</taxon>
        <taxon>Pseudomonadati</taxon>
        <taxon>Pseudomonadota</taxon>
        <taxon>Gammaproteobacteria</taxon>
        <taxon>Aeromonadales</taxon>
        <taxon>Aeromonadaceae</taxon>
        <taxon>Oceanimonas</taxon>
    </lineage>
</organism>
<evidence type="ECO:0000313" key="7">
    <source>
        <dbReference type="EMBL" id="WMC12461.1"/>
    </source>
</evidence>
<keyword evidence="5 6" id="KW-0472">Membrane</keyword>
<proteinExistence type="predicted"/>
<evidence type="ECO:0000313" key="8">
    <source>
        <dbReference type="Proteomes" id="UP001223802"/>
    </source>
</evidence>
<evidence type="ECO:0000256" key="2">
    <source>
        <dbReference type="ARBA" id="ARBA00022475"/>
    </source>
</evidence>
<dbReference type="PANTHER" id="PTHR30086">
    <property type="entry name" value="ARGININE EXPORTER PROTEIN ARGO"/>
    <property type="match status" value="1"/>
</dbReference>